<dbReference type="EMBL" id="JAATLI010000003">
    <property type="protein sequence ID" value="NJC17209.1"/>
    <property type="molecule type" value="Genomic_DNA"/>
</dbReference>
<gene>
    <name evidence="1" type="ORF">GGR15_000820</name>
</gene>
<comment type="caution">
    <text evidence="1">The sequence shown here is derived from an EMBL/GenBank/DDBJ whole genome shotgun (WGS) entry which is preliminary data.</text>
</comment>
<sequence length="75" mass="8578">MSYTSRRVSILVYFNFVAGVNERLGRVKREIGAENRMTDRSPTLQTRLGSGYAVGEGQMDFNVMCLFLPLFFFDT</sequence>
<dbReference type="AlphaFoldDB" id="A0A7X5Y9T6"/>
<name>A0A7X5Y9T6_9BACT</name>
<organism evidence="1 2">
    <name type="scientific">Butyricimonas paravirosa</name>
    <dbReference type="NCBI Taxonomy" id="1472417"/>
    <lineage>
        <taxon>Bacteria</taxon>
        <taxon>Pseudomonadati</taxon>
        <taxon>Bacteroidota</taxon>
        <taxon>Bacteroidia</taxon>
        <taxon>Bacteroidales</taxon>
        <taxon>Odoribacteraceae</taxon>
        <taxon>Butyricimonas</taxon>
    </lineage>
</organism>
<evidence type="ECO:0000313" key="2">
    <source>
        <dbReference type="Proteomes" id="UP000576368"/>
    </source>
</evidence>
<evidence type="ECO:0000313" key="1">
    <source>
        <dbReference type="EMBL" id="NJC17209.1"/>
    </source>
</evidence>
<accession>A0A7X5Y9T6</accession>
<dbReference type="Proteomes" id="UP000576368">
    <property type="component" value="Unassembled WGS sequence"/>
</dbReference>
<protein>
    <submittedName>
        <fullName evidence="1">Uncharacterized protein</fullName>
    </submittedName>
</protein>
<reference evidence="1 2" key="1">
    <citation type="submission" date="2020-03" db="EMBL/GenBank/DDBJ databases">
        <title>Genomic Encyclopedia of Type Strains, Phase IV (KMG-IV): sequencing the most valuable type-strain genomes for metagenomic binning, comparative biology and taxonomic classification.</title>
        <authorList>
            <person name="Goeker M."/>
        </authorList>
    </citation>
    <scope>NUCLEOTIDE SEQUENCE [LARGE SCALE GENOMIC DNA]</scope>
    <source>
        <strain evidence="1 2">DSM 105722</strain>
    </source>
</reference>
<proteinExistence type="predicted"/>